<dbReference type="Proteomes" id="UP000031512">
    <property type="component" value="Chromosome 3"/>
</dbReference>
<feature type="domain" description="Myb-like" evidence="3">
    <location>
        <begin position="548"/>
        <end position="604"/>
    </location>
</feature>
<dbReference type="SMART" id="SM00717">
    <property type="entry name" value="SANT"/>
    <property type="match status" value="2"/>
</dbReference>
<dbReference type="GO" id="GO:0051083">
    <property type="term" value="P:'de novo' cotranslational protein folding"/>
    <property type="evidence" value="ECO:0007669"/>
    <property type="project" value="InterPro"/>
</dbReference>
<dbReference type="SUPFAM" id="SSF46689">
    <property type="entry name" value="Homeodomain-like"/>
    <property type="match status" value="2"/>
</dbReference>
<dbReference type="InterPro" id="IPR036869">
    <property type="entry name" value="J_dom_sf"/>
</dbReference>
<dbReference type="PANTHER" id="PTHR43999:SF1">
    <property type="entry name" value="DNAJ HOMOLOG SUBFAMILY C MEMBER 2"/>
    <property type="match status" value="1"/>
</dbReference>
<dbReference type="CDD" id="cd00167">
    <property type="entry name" value="SANT"/>
    <property type="match status" value="2"/>
</dbReference>
<dbReference type="Gene3D" id="1.10.287.110">
    <property type="entry name" value="DnaJ domain"/>
    <property type="match status" value="1"/>
</dbReference>
<dbReference type="InterPro" id="IPR054076">
    <property type="entry name" value="ZUO1-like_ZHD"/>
</dbReference>
<dbReference type="GO" id="GO:0030544">
    <property type="term" value="F:Hsp70 protein binding"/>
    <property type="evidence" value="ECO:0007669"/>
    <property type="project" value="InterPro"/>
</dbReference>
<dbReference type="Pfam" id="PF00249">
    <property type="entry name" value="Myb_DNA-binding"/>
    <property type="match status" value="1"/>
</dbReference>
<feature type="domain" description="J" evidence="2">
    <location>
        <begin position="135"/>
        <end position="218"/>
    </location>
</feature>
<dbReference type="PROSITE" id="PS50076">
    <property type="entry name" value="DNAJ_2"/>
    <property type="match status" value="1"/>
</dbReference>
<protein>
    <submittedName>
        <fullName evidence="4">DNA-binding chaperone, putative</fullName>
    </submittedName>
</protein>
<dbReference type="GO" id="GO:0003677">
    <property type="term" value="F:DNA binding"/>
    <property type="evidence" value="ECO:0007669"/>
    <property type="project" value="UniProtKB-KW"/>
</dbReference>
<dbReference type="GeneID" id="15804601"/>
<dbReference type="AlphaFoldDB" id="L0B110"/>
<dbReference type="SMART" id="SM00271">
    <property type="entry name" value="DnaJ"/>
    <property type="match status" value="1"/>
</dbReference>
<organism evidence="4 5">
    <name type="scientific">Theileria equi strain WA</name>
    <dbReference type="NCBI Taxonomy" id="1537102"/>
    <lineage>
        <taxon>Eukaryota</taxon>
        <taxon>Sar</taxon>
        <taxon>Alveolata</taxon>
        <taxon>Apicomplexa</taxon>
        <taxon>Aconoidasida</taxon>
        <taxon>Piroplasmida</taxon>
        <taxon>Theileriidae</taxon>
        <taxon>Theileria</taxon>
    </lineage>
</organism>
<gene>
    <name evidence="4" type="ORF">BEWA_009170</name>
</gene>
<dbReference type="InterPro" id="IPR001005">
    <property type="entry name" value="SANT/Myb"/>
</dbReference>
<feature type="coiled-coil region" evidence="1">
    <location>
        <begin position="338"/>
        <end position="383"/>
    </location>
</feature>
<dbReference type="InterPro" id="IPR001623">
    <property type="entry name" value="DnaJ_domain"/>
</dbReference>
<dbReference type="Gene3D" id="1.10.10.60">
    <property type="entry name" value="Homeodomain-like"/>
    <property type="match status" value="2"/>
</dbReference>
<evidence type="ECO:0000259" key="3">
    <source>
        <dbReference type="PROSITE" id="PS50090"/>
    </source>
</evidence>
<dbReference type="KEGG" id="beq:BEWA_009170"/>
<name>L0B110_THEEQ</name>
<dbReference type="InterPro" id="IPR009057">
    <property type="entry name" value="Homeodomain-like_sf"/>
</dbReference>
<dbReference type="EMBL" id="CP001670">
    <property type="protein sequence ID" value="AFZ81505.1"/>
    <property type="molecule type" value="Genomic_DNA"/>
</dbReference>
<evidence type="ECO:0000313" key="5">
    <source>
        <dbReference type="Proteomes" id="UP000031512"/>
    </source>
</evidence>
<dbReference type="VEuPathDB" id="PiroplasmaDB:BEWA_009170"/>
<dbReference type="Pfam" id="PF23082">
    <property type="entry name" value="Myb_DNA-binding_2"/>
    <property type="match status" value="1"/>
</dbReference>
<dbReference type="SUPFAM" id="SSF46565">
    <property type="entry name" value="Chaperone J-domain"/>
    <property type="match status" value="1"/>
</dbReference>
<dbReference type="CDD" id="cd06257">
    <property type="entry name" value="DnaJ"/>
    <property type="match status" value="1"/>
</dbReference>
<keyword evidence="4" id="KW-0238">DNA-binding</keyword>
<dbReference type="Pfam" id="PF00226">
    <property type="entry name" value="DnaJ"/>
    <property type="match status" value="1"/>
</dbReference>
<keyword evidence="5" id="KW-1185">Reference proteome</keyword>
<dbReference type="eggNOG" id="KOG0724">
    <property type="taxonomic scope" value="Eukaryota"/>
</dbReference>
<dbReference type="GO" id="GO:0005829">
    <property type="term" value="C:cytosol"/>
    <property type="evidence" value="ECO:0007669"/>
    <property type="project" value="TreeGrafter"/>
</dbReference>
<dbReference type="STRING" id="1537102.L0B110"/>
<dbReference type="InterPro" id="IPR044634">
    <property type="entry name" value="Zuotin/DnaJC2"/>
</dbReference>
<dbReference type="PANTHER" id="PTHR43999">
    <property type="entry name" value="DNAJ HOMOLOG SUBFAMILY C MEMBER 2"/>
    <property type="match status" value="1"/>
</dbReference>
<sequence>MLQYRNLKLCNSVSNDDKPIVFKSFKGTKSVEPVGIVFFITREWSINVSFQGIFNPTSLQVSESTAECAKEYLTYTAKLDQSFVYGLKSEWAKHLFDQSEPEPLEDVVITDKKKKKLGNSKSLGLIRNFISQDKNAYELLDCSDFDSMAKIKASYRKIVLLLHPDKSGKVSDDMQEYAKKFNIESMDEEGRKQMFLLIQDAFTILSDPILRHEYDCNLPFDENIPTHEEARTLDFFKLFSPVFEMNSRWSKTKPVPQLGIMDTPDEQIDEFYEFWRSFETERTFSHAAPYLLEEAECREEKRWMERENLKVQRKLVKKELIRIQKLVDLAEASDPRVKARQERAKREKLERQKKIEEEKRLQMHELEMENERKKQELEKVMEKTRYEKQIVKRFRQHLRIVATKLETDPEPLEKLATLSYEFLKGTCENVYKLFGHARTISPDEESFQFIKDMGNVLQTQVSETDALLGVLKDVYKELGVDIKREDTVTPVENVKEQAPVDECIWTPEELVSLSKAMDIYGAGVPGRWNLVSKFVKTKSVGECIQMGKKITKEVEWTPQQQTALEDALRKYPSTMEPVERWKMIASEVEGKTAKECVNRFKMLKAAVAASSSRK</sequence>
<reference evidence="4 5" key="1">
    <citation type="journal article" date="2012" name="BMC Genomics">
        <title>Comparative genomic analysis and phylogenetic position of Theileria equi.</title>
        <authorList>
            <person name="Kappmeyer L.S."/>
            <person name="Thiagarajan M."/>
            <person name="Herndon D.R."/>
            <person name="Ramsay J.D."/>
            <person name="Caler E."/>
            <person name="Djikeng A."/>
            <person name="Gillespie J.J."/>
            <person name="Lau A.O."/>
            <person name="Roalson E.H."/>
            <person name="Silva J.C."/>
            <person name="Silva M.G."/>
            <person name="Suarez C.E."/>
            <person name="Ueti M.W."/>
            <person name="Nene V.M."/>
            <person name="Mealey R.H."/>
            <person name="Knowles D.P."/>
            <person name="Brayton K.A."/>
        </authorList>
    </citation>
    <scope>NUCLEOTIDE SEQUENCE [LARGE SCALE GENOMIC DNA]</scope>
    <source>
        <strain evidence="4 5">WA</strain>
    </source>
</reference>
<dbReference type="GO" id="GO:0043022">
    <property type="term" value="F:ribosome binding"/>
    <property type="evidence" value="ECO:0007669"/>
    <property type="project" value="InterPro"/>
</dbReference>
<keyword evidence="1" id="KW-0175">Coiled coil</keyword>
<dbReference type="Pfam" id="PF21884">
    <property type="entry name" value="ZUO1-like_ZHD"/>
    <property type="match status" value="1"/>
</dbReference>
<evidence type="ECO:0000256" key="1">
    <source>
        <dbReference type="SAM" id="Coils"/>
    </source>
</evidence>
<evidence type="ECO:0000259" key="2">
    <source>
        <dbReference type="PROSITE" id="PS50076"/>
    </source>
</evidence>
<dbReference type="RefSeq" id="XP_004831171.1">
    <property type="nucleotide sequence ID" value="XM_004831114.1"/>
</dbReference>
<dbReference type="GO" id="GO:0006450">
    <property type="term" value="P:regulation of translational fidelity"/>
    <property type="evidence" value="ECO:0007669"/>
    <property type="project" value="InterPro"/>
</dbReference>
<dbReference type="OrthoDB" id="1690618at2759"/>
<accession>L0B110</accession>
<evidence type="ECO:0000313" key="4">
    <source>
        <dbReference type="EMBL" id="AFZ81505.1"/>
    </source>
</evidence>
<dbReference type="PROSITE" id="PS50090">
    <property type="entry name" value="MYB_LIKE"/>
    <property type="match status" value="1"/>
</dbReference>
<proteinExistence type="predicted"/>